<gene>
    <name evidence="1" type="ORF">RI060_43115</name>
</gene>
<reference evidence="1 2" key="1">
    <citation type="submission" date="2023-09" db="EMBL/GenBank/DDBJ databases">
        <title>The genome sequence of Streptomyces anthocyanicus.</title>
        <authorList>
            <person name="Mo P."/>
        </authorList>
    </citation>
    <scope>NUCLEOTIDE SEQUENCE [LARGE SCALE GENOMIC DNA]</scope>
    <source>
        <strain evidence="1 2">JCM 4387</strain>
        <plasmid evidence="1 2">punmamed1</plasmid>
    </source>
</reference>
<accession>A0ABY9UMI9</accession>
<evidence type="ECO:0000313" key="2">
    <source>
        <dbReference type="Proteomes" id="UP001249394"/>
    </source>
</evidence>
<geneLocation type="plasmid" evidence="1 2">
    <name>punmamed1</name>
</geneLocation>
<organism evidence="1 2">
    <name type="scientific">Streptomyces violaceus</name>
    <name type="common">Streptomyces venezuelae</name>
    <dbReference type="NCBI Taxonomy" id="1936"/>
    <lineage>
        <taxon>Bacteria</taxon>
        <taxon>Bacillati</taxon>
        <taxon>Actinomycetota</taxon>
        <taxon>Actinomycetes</taxon>
        <taxon>Kitasatosporales</taxon>
        <taxon>Streptomycetaceae</taxon>
        <taxon>Streptomyces</taxon>
    </lineage>
</organism>
<evidence type="ECO:0000313" key="1">
    <source>
        <dbReference type="EMBL" id="WND24114.1"/>
    </source>
</evidence>
<sequence length="157" mass="16829">MIERLPVTAGLQALLATLTGRPVGRRTVPLDAAGRAVPPPYTILYPLDRADDTNTVADNQTAAVFDYQATFVSGPLPGVPNSRGGDEQAQWLADRGWKVVARPADGSPGYAHTLNIGDGVTCWRREAREAGGTDNAEDAIITSVIRYRLFLEEQPAA</sequence>
<keyword evidence="1" id="KW-0614">Plasmid</keyword>
<protein>
    <recommendedName>
        <fullName evidence="3">DUF3168 domain-containing protein</fullName>
    </recommendedName>
</protein>
<proteinExistence type="predicted"/>
<evidence type="ECO:0008006" key="3">
    <source>
        <dbReference type="Google" id="ProtNLM"/>
    </source>
</evidence>
<keyword evidence="2" id="KW-1185">Reference proteome</keyword>
<dbReference type="EMBL" id="CP134214">
    <property type="protein sequence ID" value="WND24114.1"/>
    <property type="molecule type" value="Genomic_DNA"/>
</dbReference>
<name>A0ABY9UMI9_STRVL</name>
<dbReference type="Proteomes" id="UP001249394">
    <property type="component" value="Plasmid punmamed1"/>
</dbReference>